<dbReference type="GeneID" id="93612857"/>
<dbReference type="VEuPathDB" id="FungiDB:RO3G_05886"/>
<protein>
    <submittedName>
        <fullName evidence="1">Uncharacterized protein</fullName>
    </submittedName>
</protein>
<organism evidence="1 2">
    <name type="scientific">Rhizopus delemar (strain RA 99-880 / ATCC MYA-4621 / FGSC 9543 / NRRL 43880)</name>
    <name type="common">Mucormycosis agent</name>
    <name type="synonym">Rhizopus arrhizus var. delemar</name>
    <dbReference type="NCBI Taxonomy" id="246409"/>
    <lineage>
        <taxon>Eukaryota</taxon>
        <taxon>Fungi</taxon>
        <taxon>Fungi incertae sedis</taxon>
        <taxon>Mucoromycota</taxon>
        <taxon>Mucoromycotina</taxon>
        <taxon>Mucoromycetes</taxon>
        <taxon>Mucorales</taxon>
        <taxon>Mucorineae</taxon>
        <taxon>Rhizopodaceae</taxon>
        <taxon>Rhizopus</taxon>
    </lineage>
</organism>
<dbReference type="InParanoid" id="I1BYA1"/>
<gene>
    <name evidence="1" type="ORF">RO3G_05886</name>
</gene>
<evidence type="ECO:0000313" key="1">
    <source>
        <dbReference type="EMBL" id="EIE81181.1"/>
    </source>
</evidence>
<reference evidence="1 2" key="1">
    <citation type="journal article" date="2009" name="PLoS Genet.">
        <title>Genomic analysis of the basal lineage fungus Rhizopus oryzae reveals a whole-genome duplication.</title>
        <authorList>
            <person name="Ma L.-J."/>
            <person name="Ibrahim A.S."/>
            <person name="Skory C."/>
            <person name="Grabherr M.G."/>
            <person name="Burger G."/>
            <person name="Butler M."/>
            <person name="Elias M."/>
            <person name="Idnurm A."/>
            <person name="Lang B.F."/>
            <person name="Sone T."/>
            <person name="Abe A."/>
            <person name="Calvo S.E."/>
            <person name="Corrochano L.M."/>
            <person name="Engels R."/>
            <person name="Fu J."/>
            <person name="Hansberg W."/>
            <person name="Kim J.-M."/>
            <person name="Kodira C.D."/>
            <person name="Koehrsen M.J."/>
            <person name="Liu B."/>
            <person name="Miranda-Saavedra D."/>
            <person name="O'Leary S."/>
            <person name="Ortiz-Castellanos L."/>
            <person name="Poulter R."/>
            <person name="Rodriguez-Romero J."/>
            <person name="Ruiz-Herrera J."/>
            <person name="Shen Y.-Q."/>
            <person name="Zeng Q."/>
            <person name="Galagan J."/>
            <person name="Birren B.W."/>
            <person name="Cuomo C.A."/>
            <person name="Wickes B.L."/>
        </authorList>
    </citation>
    <scope>NUCLEOTIDE SEQUENCE [LARGE SCALE GENOMIC DNA]</scope>
    <source>
        <strain evidence="2">RA 99-880 / ATCC MYA-4621 / FGSC 9543 / NRRL 43880</strain>
    </source>
</reference>
<sequence length="55" mass="6220">MLRSLEVISLCLSKSSDRSFFAQKQCPFLLMTAIENQISGCCPLLFYMVKQTLDA</sequence>
<dbReference type="Proteomes" id="UP000009138">
    <property type="component" value="Unassembled WGS sequence"/>
</dbReference>
<dbReference type="RefSeq" id="XP_067516577.1">
    <property type="nucleotide sequence ID" value="XM_067660476.1"/>
</dbReference>
<name>I1BYA1_RHIO9</name>
<proteinExistence type="predicted"/>
<accession>I1BYA1</accession>
<evidence type="ECO:0000313" key="2">
    <source>
        <dbReference type="Proteomes" id="UP000009138"/>
    </source>
</evidence>
<keyword evidence="2" id="KW-1185">Reference proteome</keyword>
<dbReference type="AlphaFoldDB" id="I1BYA1"/>
<dbReference type="EMBL" id="CH476735">
    <property type="protein sequence ID" value="EIE81181.1"/>
    <property type="molecule type" value="Genomic_DNA"/>
</dbReference>